<organism evidence="11 12">
    <name type="scientific">Zoogloea oryzae</name>
    <dbReference type="NCBI Taxonomy" id="310767"/>
    <lineage>
        <taxon>Bacteria</taxon>
        <taxon>Pseudomonadati</taxon>
        <taxon>Pseudomonadota</taxon>
        <taxon>Betaproteobacteria</taxon>
        <taxon>Rhodocyclales</taxon>
        <taxon>Zoogloeaceae</taxon>
        <taxon>Zoogloea</taxon>
    </lineage>
</organism>
<dbReference type="NCBIfam" id="NF008292">
    <property type="entry name" value="PRK11072.1"/>
    <property type="match status" value="1"/>
</dbReference>
<feature type="domain" description="PII-uridylyltransferase/Glutamine-synthetase adenylyltransferase" evidence="10">
    <location>
        <begin position="795"/>
        <end position="872"/>
    </location>
</feature>
<dbReference type="InterPro" id="IPR013546">
    <property type="entry name" value="PII_UdlTrfase/GS_AdlTrfase"/>
</dbReference>
<dbReference type="CDD" id="cd05401">
    <property type="entry name" value="NT_GlnE_GlnD_like"/>
    <property type="match status" value="2"/>
</dbReference>
<keyword evidence="1 7" id="KW-0808">Transferase</keyword>
<feature type="domain" description="Glutamate-ammonia ligase adenylyltransferase repeated" evidence="9">
    <location>
        <begin position="524"/>
        <end position="758"/>
    </location>
</feature>
<feature type="coiled-coil region" evidence="8">
    <location>
        <begin position="756"/>
        <end position="783"/>
    </location>
</feature>
<evidence type="ECO:0000259" key="10">
    <source>
        <dbReference type="Pfam" id="PF08335"/>
    </source>
</evidence>
<comment type="catalytic activity">
    <reaction evidence="7">
        <text>[glutamine synthetase]-O(4)-(5'-adenylyl)-L-tyrosine + phosphate = [glutamine synthetase]-L-tyrosine + ADP</text>
        <dbReference type="Rhea" id="RHEA:43716"/>
        <dbReference type="Rhea" id="RHEA-COMP:10660"/>
        <dbReference type="Rhea" id="RHEA-COMP:10661"/>
        <dbReference type="ChEBI" id="CHEBI:43474"/>
        <dbReference type="ChEBI" id="CHEBI:46858"/>
        <dbReference type="ChEBI" id="CHEBI:83624"/>
        <dbReference type="ChEBI" id="CHEBI:456216"/>
        <dbReference type="EC" id="2.7.7.89"/>
    </reaction>
</comment>
<proteinExistence type="inferred from homology"/>
<evidence type="ECO:0000259" key="9">
    <source>
        <dbReference type="Pfam" id="PF03710"/>
    </source>
</evidence>
<evidence type="ECO:0000313" key="12">
    <source>
        <dbReference type="Proteomes" id="UP001157167"/>
    </source>
</evidence>
<dbReference type="SUPFAM" id="SSF81593">
    <property type="entry name" value="Nucleotidyltransferase substrate binding subunit/domain"/>
    <property type="match status" value="2"/>
</dbReference>
<keyword evidence="6 7" id="KW-0511">Multifunctional enzyme</keyword>
<evidence type="ECO:0000256" key="5">
    <source>
        <dbReference type="ARBA" id="ARBA00022842"/>
    </source>
</evidence>
<feature type="region of interest" description="Adenylyl transferase" evidence="7">
    <location>
        <begin position="417"/>
        <end position="901"/>
    </location>
</feature>
<dbReference type="SUPFAM" id="SSF81301">
    <property type="entry name" value="Nucleotidyltransferase"/>
    <property type="match status" value="2"/>
</dbReference>
<comment type="cofactor">
    <cofactor evidence="7">
        <name>Mg(2+)</name>
        <dbReference type="ChEBI" id="CHEBI:18420"/>
    </cofactor>
</comment>
<dbReference type="InterPro" id="IPR005190">
    <property type="entry name" value="GlnE_rpt_dom"/>
</dbReference>
<dbReference type="Proteomes" id="UP001157167">
    <property type="component" value="Unassembled WGS sequence"/>
</dbReference>
<sequence>MSEQPKDPAASLPKPIEDALACSRFLRRQLDSRSWLGPRLAASIGQPLDAAALRDFLREEKVDDNTLKPVLRRLRAWVICHVLVRDIARLADLTEVTETMTLLADIAVEAAHDILREQLVARHGVPLSADGREQEFIIIGMGKLGGRELNVSSDIDLIYVYPEDGSTAGPKIIDNFEFFTKLGRGIIQALNDLTGDGQVFRVDMRLRPNGDSGPLVASFDMLENYFITQGREWERYAWIKARVMTGIRGAELNAIARPFIFRKYLDFGAINAMRDLHAQIRREVARKDMANNVKLGPGGIREIEFLAQVFQLIRGGRDTALQIKPTLKVLARLAERGIVTPEAERELAVAYDFLRRVEHRLQYMDDAQTHNLPTNPADQAILARSMSFASYEALLTELDDHREAVGRHFNSVFGNPTEAGHNLDTLWASACDEARGTEEFQRLGYPDPAAAARRLATLRSGNRYQQMPPSIKQRFDPLIPRVIEAAAETAHPNATFERLLDLLDAISRRGAYLALLQQYPQTVHKIAELVSASAWAAQFLNQHPILLDEAIDPRMLEEELDLPAFRTDLARQLDELEPDMERQMDLMREQHHAQVFRLLTKDIAGKLTVERHADFLSALADIMVDLAVTCSWRKIKNRHRDAPQFAVLAYGKLGGKELGYASDLDMVFVHDDDAPEAAEIYTRLGQRTNTWLSTQTPAGQLFETDLRLRPNGDSGLMVVSLDAFRQYQLENAWVWEHQALTRARFCAGDPAIGRKFEAIRIEVLSQQRDLAKLREEVMAMRLKMFDGHPNKTSLFDLKHDRGGLVDVEFIVQYLVLGYSHAHPSLTGNLGNIALLGMAGELGLIPADQAAVAADSYREYRRLQHGLRLNNQASRVDPDLVADMAAGVRALWNQVFDDSLPV</sequence>
<gene>
    <name evidence="7 11" type="primary">glnE</name>
    <name evidence="11" type="ORF">GCM10007933_26580</name>
</gene>
<keyword evidence="3 7" id="KW-0547">Nucleotide-binding</keyword>
<evidence type="ECO:0000256" key="8">
    <source>
        <dbReference type="SAM" id="Coils"/>
    </source>
</evidence>
<accession>A0ABQ6FFE8</accession>
<feature type="domain" description="PII-uridylyltransferase/Glutamine-synthetase adenylyltransferase" evidence="10">
    <location>
        <begin position="275"/>
        <end position="413"/>
    </location>
</feature>
<evidence type="ECO:0000256" key="4">
    <source>
        <dbReference type="ARBA" id="ARBA00022840"/>
    </source>
</evidence>
<dbReference type="Pfam" id="PF03710">
    <property type="entry name" value="GlnE"/>
    <property type="match status" value="2"/>
</dbReference>
<evidence type="ECO:0000256" key="1">
    <source>
        <dbReference type="ARBA" id="ARBA00022679"/>
    </source>
</evidence>
<evidence type="ECO:0000256" key="7">
    <source>
        <dbReference type="HAMAP-Rule" id="MF_00802"/>
    </source>
</evidence>
<dbReference type="GO" id="GO:0016779">
    <property type="term" value="F:nucleotidyltransferase activity"/>
    <property type="evidence" value="ECO:0007669"/>
    <property type="project" value="UniProtKB-KW"/>
</dbReference>
<feature type="region of interest" description="Adenylyl removase" evidence="7">
    <location>
        <begin position="1"/>
        <end position="417"/>
    </location>
</feature>
<comment type="catalytic activity">
    <reaction evidence="7">
        <text>[glutamine synthetase]-L-tyrosine + ATP = [glutamine synthetase]-O(4)-(5'-adenylyl)-L-tyrosine + diphosphate</text>
        <dbReference type="Rhea" id="RHEA:18589"/>
        <dbReference type="Rhea" id="RHEA-COMP:10660"/>
        <dbReference type="Rhea" id="RHEA-COMP:10661"/>
        <dbReference type="ChEBI" id="CHEBI:30616"/>
        <dbReference type="ChEBI" id="CHEBI:33019"/>
        <dbReference type="ChEBI" id="CHEBI:46858"/>
        <dbReference type="ChEBI" id="CHEBI:83624"/>
        <dbReference type="EC" id="2.7.7.42"/>
    </reaction>
</comment>
<evidence type="ECO:0000256" key="2">
    <source>
        <dbReference type="ARBA" id="ARBA00022695"/>
    </source>
</evidence>
<dbReference type="EC" id="2.7.7.89" evidence="7"/>
<dbReference type="InterPro" id="IPR043519">
    <property type="entry name" value="NT_sf"/>
</dbReference>
<keyword evidence="5 7" id="KW-0460">Magnesium</keyword>
<dbReference type="Gene3D" id="1.20.120.330">
    <property type="entry name" value="Nucleotidyltransferases domain 2"/>
    <property type="match status" value="2"/>
</dbReference>
<reference evidence="12" key="1">
    <citation type="journal article" date="2019" name="Int. J. Syst. Evol. Microbiol.">
        <title>The Global Catalogue of Microorganisms (GCM) 10K type strain sequencing project: providing services to taxonomists for standard genome sequencing and annotation.</title>
        <authorList>
            <consortium name="The Broad Institute Genomics Platform"/>
            <consortium name="The Broad Institute Genome Sequencing Center for Infectious Disease"/>
            <person name="Wu L."/>
            <person name="Ma J."/>
        </authorList>
    </citation>
    <scope>NUCLEOTIDE SEQUENCE [LARGE SCALE GENOMIC DNA]</scope>
    <source>
        <strain evidence="12">NBRC 102407</strain>
    </source>
</reference>
<keyword evidence="2 7" id="KW-0548">Nucleotidyltransferase</keyword>
<dbReference type="RefSeq" id="WP_284188413.1">
    <property type="nucleotide sequence ID" value="NZ_BSPX01000040.1"/>
</dbReference>
<dbReference type="InterPro" id="IPR023057">
    <property type="entry name" value="GlnE"/>
</dbReference>
<protein>
    <recommendedName>
        <fullName evidence="7">Bifunctional glutamine synthetase adenylyltransferase/adenylyl-removing enzyme</fullName>
    </recommendedName>
    <alternativeName>
        <fullName evidence="7">ATP:glutamine synthetase adenylyltransferase</fullName>
    </alternativeName>
    <alternativeName>
        <fullName evidence="7">ATase</fullName>
    </alternativeName>
    <domain>
        <recommendedName>
            <fullName evidence="7">Glutamine synthetase adenylyl-L-tyrosine phosphorylase</fullName>
            <ecNumber evidence="7">2.7.7.89</ecNumber>
        </recommendedName>
        <alternativeName>
            <fullName evidence="7">Adenylyl removase</fullName>
            <shortName evidence="7">AR</shortName>
            <shortName evidence="7">AT-N</shortName>
        </alternativeName>
    </domain>
    <domain>
        <recommendedName>
            <fullName evidence="7">Glutamine synthetase adenylyl transferase</fullName>
            <ecNumber evidence="7">2.7.7.42</ecNumber>
        </recommendedName>
        <alternativeName>
            <fullName evidence="7">Adenylyl transferase</fullName>
            <shortName evidence="7">AT</shortName>
            <shortName evidence="7">AT-C</shortName>
        </alternativeName>
    </domain>
</protein>
<dbReference type="Gene3D" id="3.30.460.10">
    <property type="entry name" value="Beta Polymerase, domain 2"/>
    <property type="match status" value="2"/>
</dbReference>
<comment type="function">
    <text evidence="7">Involved in the regulation of glutamine synthetase GlnA, a key enzyme in the process to assimilate ammonia. When cellular nitrogen levels are high, the C-terminal adenylyl transferase (AT) inactivates GlnA by covalent transfer of an adenylyl group from ATP to specific tyrosine residue of GlnA, thus reducing its activity. Conversely, when nitrogen levels are low, the N-terminal adenylyl removase (AR) activates GlnA by removing the adenylyl group by phosphorolysis, increasing its activity. The regulatory region of GlnE binds the signal transduction protein PII (GlnB) which indicates the nitrogen status of the cell.</text>
</comment>
<comment type="caution">
    <text evidence="11">The sequence shown here is derived from an EMBL/GenBank/DDBJ whole genome shotgun (WGS) entry which is preliminary data.</text>
</comment>
<name>A0ABQ6FFE8_9RHOO</name>
<feature type="domain" description="Glutamate-ammonia ligase adenylyltransferase repeated" evidence="9">
    <location>
        <begin position="19"/>
        <end position="249"/>
    </location>
</feature>
<dbReference type="Pfam" id="PF08335">
    <property type="entry name" value="GlnD_UR_UTase"/>
    <property type="match status" value="2"/>
</dbReference>
<keyword evidence="4 7" id="KW-0067">ATP-binding</keyword>
<evidence type="ECO:0000256" key="6">
    <source>
        <dbReference type="ARBA" id="ARBA00023268"/>
    </source>
</evidence>
<dbReference type="Gene3D" id="1.20.120.1510">
    <property type="match status" value="1"/>
</dbReference>
<keyword evidence="8" id="KW-0175">Coiled coil</keyword>
<dbReference type="HAMAP" id="MF_00802">
    <property type="entry name" value="GlnE"/>
    <property type="match status" value="1"/>
</dbReference>
<comment type="similarity">
    <text evidence="7">Belongs to the GlnE family.</text>
</comment>
<dbReference type="EC" id="2.7.7.42" evidence="7"/>
<evidence type="ECO:0000256" key="3">
    <source>
        <dbReference type="ARBA" id="ARBA00022741"/>
    </source>
</evidence>
<dbReference type="PANTHER" id="PTHR30621">
    <property type="entry name" value="GLUTAMINE SYNTHETASE ADENYLYLTRANSFERASE"/>
    <property type="match status" value="1"/>
</dbReference>
<keyword evidence="12" id="KW-1185">Reference proteome</keyword>
<evidence type="ECO:0000313" key="11">
    <source>
        <dbReference type="EMBL" id="GLT23195.1"/>
    </source>
</evidence>
<dbReference type="PANTHER" id="PTHR30621:SF0">
    <property type="entry name" value="BIFUNCTIONAL GLUTAMINE SYNTHETASE ADENYLYLTRANSFERASE_ADENYLYL-REMOVING ENZYME"/>
    <property type="match status" value="1"/>
</dbReference>
<dbReference type="EMBL" id="BSPX01000040">
    <property type="protein sequence ID" value="GLT23195.1"/>
    <property type="molecule type" value="Genomic_DNA"/>
</dbReference>